<feature type="transmembrane region" description="Helical" evidence="10">
    <location>
        <begin position="342"/>
        <end position="365"/>
    </location>
</feature>
<dbReference type="eggNOG" id="KOG1442">
    <property type="taxonomic scope" value="Eukaryota"/>
</dbReference>
<gene>
    <name evidence="12" type="ORF">G5I_09124</name>
</gene>
<dbReference type="PANTHER" id="PTHR11132">
    <property type="entry name" value="SOLUTE CARRIER FAMILY 35"/>
    <property type="match status" value="1"/>
</dbReference>
<accession>F4WT95</accession>
<evidence type="ECO:0000256" key="3">
    <source>
        <dbReference type="ARBA" id="ARBA00022723"/>
    </source>
</evidence>
<dbReference type="EMBL" id="GL888334">
    <property type="protein sequence ID" value="EGI62558.1"/>
    <property type="molecule type" value="Genomic_DNA"/>
</dbReference>
<dbReference type="AlphaFoldDB" id="F4WT95"/>
<dbReference type="InParanoid" id="F4WT95"/>
<proteinExistence type="predicted"/>
<dbReference type="InterPro" id="IPR050186">
    <property type="entry name" value="TPT_transporter"/>
</dbReference>
<reference evidence="12" key="1">
    <citation type="submission" date="2011-02" db="EMBL/GenBank/DDBJ databases">
        <title>The genome of the leaf-cutting ant Acromyrmex echinatior suggests key adaptations to social evolution and fungus farming.</title>
        <authorList>
            <person name="Nygaard S."/>
            <person name="Zhang G."/>
        </authorList>
    </citation>
    <scope>NUCLEOTIDE SEQUENCE</scope>
</reference>
<keyword evidence="6 10" id="KW-1133">Transmembrane helix</keyword>
<evidence type="ECO:0000256" key="5">
    <source>
        <dbReference type="ARBA" id="ARBA00022833"/>
    </source>
</evidence>
<dbReference type="InterPro" id="IPR006612">
    <property type="entry name" value="THAP_Znf"/>
</dbReference>
<dbReference type="GO" id="GO:0008270">
    <property type="term" value="F:zinc ion binding"/>
    <property type="evidence" value="ECO:0007669"/>
    <property type="project" value="UniProtKB-KW"/>
</dbReference>
<feature type="transmembrane region" description="Helical" evidence="10">
    <location>
        <begin position="188"/>
        <end position="207"/>
    </location>
</feature>
<evidence type="ECO:0000259" key="11">
    <source>
        <dbReference type="PROSITE" id="PS50950"/>
    </source>
</evidence>
<dbReference type="OrthoDB" id="5547497at2759"/>
<name>F4WT95_ACREC</name>
<evidence type="ECO:0000256" key="4">
    <source>
        <dbReference type="ARBA" id="ARBA00022771"/>
    </source>
</evidence>
<evidence type="ECO:0000256" key="8">
    <source>
        <dbReference type="ARBA" id="ARBA00023136"/>
    </source>
</evidence>
<evidence type="ECO:0000256" key="10">
    <source>
        <dbReference type="SAM" id="Phobius"/>
    </source>
</evidence>
<dbReference type="GO" id="GO:0016020">
    <property type="term" value="C:membrane"/>
    <property type="evidence" value="ECO:0007669"/>
    <property type="project" value="UniProtKB-SubCell"/>
</dbReference>
<protein>
    <submittedName>
        <fullName evidence="12">Putative GDP-fucose transporter</fullName>
    </submittedName>
</protein>
<feature type="transmembrane region" description="Helical" evidence="10">
    <location>
        <begin position="319"/>
        <end position="336"/>
    </location>
</feature>
<dbReference type="Pfam" id="PF05485">
    <property type="entry name" value="THAP"/>
    <property type="match status" value="1"/>
</dbReference>
<feature type="transmembrane region" description="Helical" evidence="10">
    <location>
        <begin position="472"/>
        <end position="491"/>
    </location>
</feature>
<dbReference type="SMART" id="SM00692">
    <property type="entry name" value="DM3"/>
    <property type="match status" value="1"/>
</dbReference>
<keyword evidence="7 9" id="KW-0238">DNA-binding</keyword>
<keyword evidence="2 10" id="KW-0812">Transmembrane</keyword>
<dbReference type="STRING" id="103372.F4WT95"/>
<evidence type="ECO:0000256" key="6">
    <source>
        <dbReference type="ARBA" id="ARBA00022989"/>
    </source>
</evidence>
<evidence type="ECO:0000313" key="12">
    <source>
        <dbReference type="EMBL" id="EGI62558.1"/>
    </source>
</evidence>
<keyword evidence="13" id="KW-1185">Reference proteome</keyword>
<dbReference type="Pfam" id="PF03151">
    <property type="entry name" value="TPT"/>
    <property type="match status" value="1"/>
</dbReference>
<comment type="subcellular location">
    <subcellularLocation>
        <location evidence="1">Membrane</location>
        <topology evidence="1">Multi-pass membrane protein</topology>
    </subcellularLocation>
</comment>
<dbReference type="GO" id="GO:0003677">
    <property type="term" value="F:DNA binding"/>
    <property type="evidence" value="ECO:0007669"/>
    <property type="project" value="UniProtKB-UniRule"/>
</dbReference>
<evidence type="ECO:0000256" key="9">
    <source>
        <dbReference type="PROSITE-ProRule" id="PRU00309"/>
    </source>
</evidence>
<evidence type="ECO:0000313" key="13">
    <source>
        <dbReference type="Proteomes" id="UP000007755"/>
    </source>
</evidence>
<dbReference type="SUPFAM" id="SSF57716">
    <property type="entry name" value="Glucocorticoid receptor-like (DNA-binding domain)"/>
    <property type="match status" value="1"/>
</dbReference>
<keyword evidence="3" id="KW-0479">Metal-binding</keyword>
<dbReference type="InterPro" id="IPR004853">
    <property type="entry name" value="Sugar_P_trans_dom"/>
</dbReference>
<keyword evidence="4 9" id="KW-0863">Zinc-finger</keyword>
<sequence length="509" mass="57958">MGRQDISTMMDRLCTINMCLSTSDRNLINLPTFAARKTAENLINIHMFPVDKSDLLKKWLDNIGIKNWIPNNSSLLCSEHFEETCFRKIGKYLKLKEGSVPTIFKVEYFNNIKSVIFFIIVTISTEIIPPYETEFNQKIHFNDNDEFDTLQQASCNELRKQHSGAEIEDRKNYINPKMQLEKGLASKYAYITYVIAAYWIVSILTVFVNKALLSSDAVNLNAPLFVTWFQCIVSVAICITLRIISQWFPDCIEIANGSPFKKDTLKKVLPLSILFTAMIATNNLCLKYVGVAFYYVGRSLTTVFNVVFTYILLGQTTSFKCIACCAVIIIGFWLGIDQEHVAGSLSIFGTLFGVLGSLSLSLYSIRMKQTLPIVNQDIWLLSYYNNVYSIIIFIPLMIISGEHTTVYNYEKLGYPLFWGAMTIGGVFGFAIGYFTALQIKVTSPLTHNVSGTAKACAQTVLATYWFNEKKSFLWWISNIVVLTASAFYARIRQLELNKEYRIETRQFKV</sequence>
<evidence type="ECO:0000256" key="1">
    <source>
        <dbReference type="ARBA" id="ARBA00004141"/>
    </source>
</evidence>
<organism evidence="13">
    <name type="scientific">Acromyrmex echinatior</name>
    <name type="common">Panamanian leafcutter ant</name>
    <name type="synonym">Acromyrmex octospinosus echinatior</name>
    <dbReference type="NCBI Taxonomy" id="103372"/>
    <lineage>
        <taxon>Eukaryota</taxon>
        <taxon>Metazoa</taxon>
        <taxon>Ecdysozoa</taxon>
        <taxon>Arthropoda</taxon>
        <taxon>Hexapoda</taxon>
        <taxon>Insecta</taxon>
        <taxon>Pterygota</taxon>
        <taxon>Neoptera</taxon>
        <taxon>Endopterygota</taxon>
        <taxon>Hymenoptera</taxon>
        <taxon>Apocrita</taxon>
        <taxon>Aculeata</taxon>
        <taxon>Formicoidea</taxon>
        <taxon>Formicidae</taxon>
        <taxon>Myrmicinae</taxon>
        <taxon>Acromyrmex</taxon>
    </lineage>
</organism>
<keyword evidence="8 10" id="KW-0472">Membrane</keyword>
<keyword evidence="5" id="KW-0862">Zinc</keyword>
<evidence type="ECO:0000256" key="2">
    <source>
        <dbReference type="ARBA" id="ARBA00022692"/>
    </source>
</evidence>
<feature type="transmembrane region" description="Helical" evidence="10">
    <location>
        <begin position="227"/>
        <end position="248"/>
    </location>
</feature>
<evidence type="ECO:0000256" key="7">
    <source>
        <dbReference type="ARBA" id="ARBA00023125"/>
    </source>
</evidence>
<feature type="domain" description="THAP-type" evidence="11">
    <location>
        <begin position="10"/>
        <end position="104"/>
    </location>
</feature>
<dbReference type="Proteomes" id="UP000007755">
    <property type="component" value="Unassembled WGS sequence"/>
</dbReference>
<dbReference type="FunCoup" id="F4WT95">
    <property type="interactions" value="361"/>
</dbReference>
<dbReference type="SMART" id="SM00980">
    <property type="entry name" value="THAP"/>
    <property type="match status" value="1"/>
</dbReference>
<feature type="transmembrane region" description="Helical" evidence="10">
    <location>
        <begin position="412"/>
        <end position="436"/>
    </location>
</feature>
<dbReference type="PROSITE" id="PS50950">
    <property type="entry name" value="ZF_THAP"/>
    <property type="match status" value="1"/>
</dbReference>
<feature type="transmembrane region" description="Helical" evidence="10">
    <location>
        <begin position="377"/>
        <end position="400"/>
    </location>
</feature>
<feature type="transmembrane region" description="Helical" evidence="10">
    <location>
        <begin position="268"/>
        <end position="286"/>
    </location>
</feature>